<dbReference type="InterPro" id="IPR044665">
    <property type="entry name" value="E_coli_cyclophilin_A-like"/>
</dbReference>
<evidence type="ECO:0000313" key="7">
    <source>
        <dbReference type="EMBL" id="RMA97301.1"/>
    </source>
</evidence>
<name>A0A3M0BJB5_9AQUI</name>
<dbReference type="Gene3D" id="2.40.100.10">
    <property type="entry name" value="Cyclophilin-like"/>
    <property type="match status" value="1"/>
</dbReference>
<evidence type="ECO:0000256" key="1">
    <source>
        <dbReference type="ARBA" id="ARBA00002388"/>
    </source>
</evidence>
<proteinExistence type="inferred from homology"/>
<dbReference type="GO" id="GO:0006457">
    <property type="term" value="P:protein folding"/>
    <property type="evidence" value="ECO:0007669"/>
    <property type="project" value="InterPro"/>
</dbReference>
<comment type="caution">
    <text evidence="7">The sequence shown here is derived from an EMBL/GenBank/DDBJ whole genome shotgun (WGS) entry which is preliminary data.</text>
</comment>
<dbReference type="PRINTS" id="PR00153">
    <property type="entry name" value="CSAPPISMRASE"/>
</dbReference>
<accession>A0A3M0BJB5</accession>
<dbReference type="PIRSF" id="PIRSF001467">
    <property type="entry name" value="Peptidylpro_ismrse"/>
    <property type="match status" value="1"/>
</dbReference>
<keyword evidence="4 5" id="KW-0413">Isomerase</keyword>
<dbReference type="EC" id="5.2.1.8" evidence="5"/>
<dbReference type="InterPro" id="IPR024936">
    <property type="entry name" value="Cyclophilin-type_PPIase"/>
</dbReference>
<dbReference type="InterPro" id="IPR029000">
    <property type="entry name" value="Cyclophilin-like_dom_sf"/>
</dbReference>
<keyword evidence="3 5" id="KW-0697">Rotamase</keyword>
<gene>
    <name evidence="7" type="ORF">CLV39_0959</name>
</gene>
<protein>
    <recommendedName>
        <fullName evidence="5">Peptidyl-prolyl cis-trans isomerase</fullName>
        <shortName evidence="5">PPIase</shortName>
        <ecNumber evidence="5">5.2.1.8</ecNumber>
    </recommendedName>
</protein>
<dbReference type="Pfam" id="PF00160">
    <property type="entry name" value="Pro_isomerase"/>
    <property type="match status" value="1"/>
</dbReference>
<sequence>MTKNPVVEVKTDLGSFYIELFPDKAPITVENFLKYIDAGFYDGLIFHRIIPGFVVQGGGFDENMNYKKPLYPPIKNEAKNGLRNSYGTVAMARTTEIDSATSQFFINLAENYQLDHQGETPDTYGYAVFGKVIEGMKVVEWIARIPTTSKMGFENVPIHPVKIHYIKRVENR</sequence>
<dbReference type="OrthoDB" id="9807797at2"/>
<dbReference type="PROSITE" id="PS00170">
    <property type="entry name" value="CSA_PPIASE_1"/>
    <property type="match status" value="1"/>
</dbReference>
<evidence type="ECO:0000313" key="8">
    <source>
        <dbReference type="Proteomes" id="UP000280842"/>
    </source>
</evidence>
<dbReference type="PANTHER" id="PTHR43246">
    <property type="entry name" value="PEPTIDYL-PROLYL CIS-TRANS ISOMERASE CYP38, CHLOROPLASTIC"/>
    <property type="match status" value="1"/>
</dbReference>
<evidence type="ECO:0000256" key="2">
    <source>
        <dbReference type="ARBA" id="ARBA00007365"/>
    </source>
</evidence>
<keyword evidence="8" id="KW-1185">Reference proteome</keyword>
<evidence type="ECO:0000256" key="4">
    <source>
        <dbReference type="ARBA" id="ARBA00023235"/>
    </source>
</evidence>
<dbReference type="EMBL" id="REFO01000011">
    <property type="protein sequence ID" value="RMA97301.1"/>
    <property type="molecule type" value="Genomic_DNA"/>
</dbReference>
<reference evidence="7 8" key="1">
    <citation type="submission" date="2018-10" db="EMBL/GenBank/DDBJ databases">
        <title>Genomic Encyclopedia of Archaeal and Bacterial Type Strains, Phase II (KMG-II): from individual species to whole genera.</title>
        <authorList>
            <person name="Goeker M."/>
        </authorList>
    </citation>
    <scope>NUCLEOTIDE SEQUENCE [LARGE SCALE GENOMIC DNA]</scope>
    <source>
        <strain evidence="7 8">VM1</strain>
    </source>
</reference>
<comment type="function">
    <text evidence="1 5">PPIases accelerate the folding of proteins. It catalyzes the cis-trans isomerization of proline imidic peptide bonds in oligopeptides.</text>
</comment>
<evidence type="ECO:0000256" key="5">
    <source>
        <dbReference type="RuleBase" id="RU363019"/>
    </source>
</evidence>
<comment type="similarity">
    <text evidence="2 5">Belongs to the cyclophilin-type PPIase family.</text>
</comment>
<comment type="catalytic activity">
    <reaction evidence="5">
        <text>[protein]-peptidylproline (omega=180) = [protein]-peptidylproline (omega=0)</text>
        <dbReference type="Rhea" id="RHEA:16237"/>
        <dbReference type="Rhea" id="RHEA-COMP:10747"/>
        <dbReference type="Rhea" id="RHEA-COMP:10748"/>
        <dbReference type="ChEBI" id="CHEBI:83833"/>
        <dbReference type="ChEBI" id="CHEBI:83834"/>
        <dbReference type="EC" id="5.2.1.8"/>
    </reaction>
</comment>
<feature type="domain" description="PPIase cyclophilin-type" evidence="6">
    <location>
        <begin position="11"/>
        <end position="168"/>
    </location>
</feature>
<dbReference type="GO" id="GO:0003755">
    <property type="term" value="F:peptidyl-prolyl cis-trans isomerase activity"/>
    <property type="evidence" value="ECO:0007669"/>
    <property type="project" value="UniProtKB-UniRule"/>
</dbReference>
<dbReference type="SUPFAM" id="SSF50891">
    <property type="entry name" value="Cyclophilin-like"/>
    <property type="match status" value="1"/>
</dbReference>
<evidence type="ECO:0000259" key="6">
    <source>
        <dbReference type="PROSITE" id="PS50072"/>
    </source>
</evidence>
<evidence type="ECO:0000256" key="3">
    <source>
        <dbReference type="ARBA" id="ARBA00023110"/>
    </source>
</evidence>
<dbReference type="InterPro" id="IPR002130">
    <property type="entry name" value="Cyclophilin-type_PPIase_dom"/>
</dbReference>
<dbReference type="InterPro" id="IPR020892">
    <property type="entry name" value="Cyclophilin-type_PPIase_CS"/>
</dbReference>
<dbReference type="RefSeq" id="WP_121923084.1">
    <property type="nucleotide sequence ID" value="NZ_REFO01000011.1"/>
</dbReference>
<organism evidence="7 8">
    <name type="scientific">Hydrogenothermus marinus</name>
    <dbReference type="NCBI Taxonomy" id="133270"/>
    <lineage>
        <taxon>Bacteria</taxon>
        <taxon>Pseudomonadati</taxon>
        <taxon>Aquificota</taxon>
        <taxon>Aquificia</taxon>
        <taxon>Aquificales</taxon>
        <taxon>Hydrogenothermaceae</taxon>
        <taxon>Hydrogenothermus</taxon>
    </lineage>
</organism>
<dbReference type="AlphaFoldDB" id="A0A3M0BJB5"/>
<dbReference type="PROSITE" id="PS50072">
    <property type="entry name" value="CSA_PPIASE_2"/>
    <property type="match status" value="1"/>
</dbReference>
<dbReference type="Proteomes" id="UP000280842">
    <property type="component" value="Unassembled WGS sequence"/>
</dbReference>